<evidence type="ECO:0000256" key="1">
    <source>
        <dbReference type="SAM" id="Coils"/>
    </source>
</evidence>
<evidence type="ECO:0000313" key="4">
    <source>
        <dbReference type="Proteomes" id="UP000030960"/>
    </source>
</evidence>
<protein>
    <submittedName>
        <fullName evidence="3">Uncharacterized protein</fullName>
    </submittedName>
</protein>
<gene>
    <name evidence="3" type="ORF">OA50_02411</name>
</gene>
<evidence type="ECO:0000256" key="2">
    <source>
        <dbReference type="SAM" id="MobiDB-lite"/>
    </source>
</evidence>
<dbReference type="STRING" id="561184.SAMN05216376_11031"/>
<name>A0A0B3S1R0_9RHOB</name>
<accession>A0A0B3S1R0</accession>
<reference evidence="3 4" key="1">
    <citation type="submission" date="2014-10" db="EMBL/GenBank/DDBJ databases">
        <title>Genome sequence of Ponticoccus sp. strain UMTAT08 isolated from clonal culture of toxic dinoflagellate Alexandrium tamiyavanichii.</title>
        <authorList>
            <person name="Gan H.Y."/>
            <person name="Muhd D.-D."/>
            <person name="Mohd Noor M.E."/>
            <person name="Yeong Y.S."/>
            <person name="Usup G."/>
        </authorList>
    </citation>
    <scope>NUCLEOTIDE SEQUENCE [LARGE SCALE GENOMIC DNA]</scope>
    <source>
        <strain evidence="3 4">UMTAT08</strain>
    </source>
</reference>
<feature type="region of interest" description="Disordered" evidence="2">
    <location>
        <begin position="535"/>
        <end position="570"/>
    </location>
</feature>
<feature type="compositionally biased region" description="Basic and acidic residues" evidence="2">
    <location>
        <begin position="29"/>
        <end position="39"/>
    </location>
</feature>
<evidence type="ECO:0000313" key="3">
    <source>
        <dbReference type="EMBL" id="KHQ52868.1"/>
    </source>
</evidence>
<dbReference type="AlphaFoldDB" id="A0A0B3S1R0"/>
<proteinExistence type="predicted"/>
<keyword evidence="4" id="KW-1185">Reference proteome</keyword>
<dbReference type="Proteomes" id="UP000030960">
    <property type="component" value="Unassembled WGS sequence"/>
</dbReference>
<dbReference type="EMBL" id="JSUQ01000009">
    <property type="protein sequence ID" value="KHQ52868.1"/>
    <property type="molecule type" value="Genomic_DNA"/>
</dbReference>
<keyword evidence="1" id="KW-0175">Coiled coil</keyword>
<organism evidence="3 4">
    <name type="scientific">Mameliella alba</name>
    <dbReference type="NCBI Taxonomy" id="561184"/>
    <lineage>
        <taxon>Bacteria</taxon>
        <taxon>Pseudomonadati</taxon>
        <taxon>Pseudomonadota</taxon>
        <taxon>Alphaproteobacteria</taxon>
        <taxon>Rhodobacterales</taxon>
        <taxon>Roseobacteraceae</taxon>
        <taxon>Mameliella</taxon>
    </lineage>
</organism>
<sequence>MSDASTPKAKKITTAQEFVSQNAQTRQTEVAKAKDEPSGAERSFAAIQDNTFYKIMLDEGLAPQDKLARVTQALTFTDDRSEARENLNEFNAFKEYLQFERKRMAQEIIALTDTEAFGELKDVFEQINTALLTFEDQIAPLTDIVDAVYTLRMNGVTYDIFEELLRERELEKERTTKKADLKQTLSQLESKVRGLKTDNGMLREDKGFFGLGGTKKSALEKIAANDALIDEHTDAMQSLLDEIKILETQAPANSEFAEFAAEKEKLRELLDITSDEHKARQEALVGSAQDFIDTTENRVSSVLGHFTKMNGQIDNLDEANFTMRSMYAILSDATKQVDGANETRRQQIRSAIDAAESDLERLGQERLERDINDYISNLGRSNVDTTSVLAELTASGHRIHSMKDANAQQVAKTRQLHTSGVAGVADQLSTVLQAVSAAALGESSEAAKMSLERMNRTTSELGQREVIRVALGTKEINQDLTNALSELSEYGETIKAATHITREGLTETKDLLAQIERQTAETQAAVKESLSVAADVAGGKGGTRSPSPADVAQEAEERNAPPNPFGLGKS</sequence>
<feature type="coiled-coil region" evidence="1">
    <location>
        <begin position="178"/>
        <end position="205"/>
    </location>
</feature>
<feature type="compositionally biased region" description="Polar residues" evidence="2">
    <location>
        <begin position="13"/>
        <end position="28"/>
    </location>
</feature>
<comment type="caution">
    <text evidence="3">The sequence shown here is derived from an EMBL/GenBank/DDBJ whole genome shotgun (WGS) entry which is preliminary data.</text>
</comment>
<feature type="region of interest" description="Disordered" evidence="2">
    <location>
        <begin position="1"/>
        <end position="41"/>
    </location>
</feature>